<dbReference type="RefSeq" id="WP_132577389.1">
    <property type="nucleotide sequence ID" value="NZ_JBHLWF010000086.1"/>
</dbReference>
<dbReference type="GO" id="GO:0015562">
    <property type="term" value="F:efflux transmembrane transporter activity"/>
    <property type="evidence" value="ECO:0007669"/>
    <property type="project" value="InterPro"/>
</dbReference>
<sequence length="471" mass="50733">MTSTFRSGRGGLACIALCLLAACSTLPRNGGRDQLDALLAGRTPPLQSGSSGSTDLRAALSGPLDPEAAVALAWRESPRIRLLLAELGLASADLFESGRLRNLTLSAGRMGGSDGTTTLGIGLLLGDLVTLPARSRIGRQRWQAALAQTAQALVDEAAATRTDWIRHVAAVQVAELREAVAEAAALSAELAARFHAAGNISALQLAREQAAASLARTEAARARSERFATRMALAERLGLAGRSNAWRTPARLPLPPLADPDLDTVLSQAGQQRHDLAAANALLAADQSAASLARSLAWLGGIEFGFEREREDGERRSGPHLSLQLPLFQQGQAQRTRATALRDMARERVALLQLQLQREVRSGLERLATQRAIIATFRDALIPQREAIVAREQERYNFMLIGVFELIQARQQEYDAYQAYIEAIRDYWLHRVELARVAGGVLPGDDTPSGEAPALDDLLGPPGDHDPHHHH</sequence>
<dbReference type="PROSITE" id="PS51257">
    <property type="entry name" value="PROKAR_LIPOPROTEIN"/>
    <property type="match status" value="1"/>
</dbReference>
<dbReference type="AlphaFoldDB" id="A0A4R3LI70"/>
<protein>
    <submittedName>
        <fullName evidence="3">Cobalt-zinc-cadmium efflux system outer membrane protein</fullName>
    </submittedName>
</protein>
<dbReference type="Gene3D" id="1.20.1600.10">
    <property type="entry name" value="Outer membrane efflux proteins (OEP)"/>
    <property type="match status" value="1"/>
</dbReference>
<evidence type="ECO:0000313" key="3">
    <source>
        <dbReference type="EMBL" id="TCS98164.1"/>
    </source>
</evidence>
<feature type="region of interest" description="Disordered" evidence="1">
    <location>
        <begin position="445"/>
        <end position="471"/>
    </location>
</feature>
<dbReference type="InterPro" id="IPR010131">
    <property type="entry name" value="MdtP/NodT-like"/>
</dbReference>
<keyword evidence="2" id="KW-0732">Signal</keyword>
<reference evidence="3 4" key="1">
    <citation type="submission" date="2019-03" db="EMBL/GenBank/DDBJ databases">
        <title>Genomic Encyclopedia of Type Strains, Phase IV (KMG-IV): sequencing the most valuable type-strain genomes for metagenomic binning, comparative biology and taxonomic classification.</title>
        <authorList>
            <person name="Goeker M."/>
        </authorList>
    </citation>
    <scope>NUCLEOTIDE SEQUENCE [LARGE SCALE GENOMIC DNA]</scope>
    <source>
        <strain evidence="3 4">DSM 21944</strain>
    </source>
</reference>
<dbReference type="Proteomes" id="UP000294599">
    <property type="component" value="Unassembled WGS sequence"/>
</dbReference>
<dbReference type="PANTHER" id="PTHR30203">
    <property type="entry name" value="OUTER MEMBRANE CATION EFFLUX PROTEIN"/>
    <property type="match status" value="1"/>
</dbReference>
<feature type="compositionally biased region" description="Low complexity" evidence="1">
    <location>
        <begin position="452"/>
        <end position="462"/>
    </location>
</feature>
<feature type="chain" id="PRO_5020693690" evidence="2">
    <location>
        <begin position="22"/>
        <end position="471"/>
    </location>
</feature>
<keyword evidence="4" id="KW-1185">Reference proteome</keyword>
<gene>
    <name evidence="3" type="ORF">EDC25_10916</name>
</gene>
<organism evidence="3 4">
    <name type="scientific">Pseudofulvimonas gallinarii</name>
    <dbReference type="NCBI Taxonomy" id="634155"/>
    <lineage>
        <taxon>Bacteria</taxon>
        <taxon>Pseudomonadati</taxon>
        <taxon>Pseudomonadota</taxon>
        <taxon>Gammaproteobacteria</taxon>
        <taxon>Lysobacterales</taxon>
        <taxon>Rhodanobacteraceae</taxon>
        <taxon>Pseudofulvimonas</taxon>
    </lineage>
</organism>
<dbReference type="OrthoDB" id="237412at2"/>
<proteinExistence type="predicted"/>
<evidence type="ECO:0000313" key="4">
    <source>
        <dbReference type="Proteomes" id="UP000294599"/>
    </source>
</evidence>
<name>A0A4R3LI70_9GAMM</name>
<evidence type="ECO:0000256" key="2">
    <source>
        <dbReference type="SAM" id="SignalP"/>
    </source>
</evidence>
<comment type="caution">
    <text evidence="3">The sequence shown here is derived from an EMBL/GenBank/DDBJ whole genome shotgun (WGS) entry which is preliminary data.</text>
</comment>
<feature type="signal peptide" evidence="2">
    <location>
        <begin position="1"/>
        <end position="21"/>
    </location>
</feature>
<evidence type="ECO:0000256" key="1">
    <source>
        <dbReference type="SAM" id="MobiDB-lite"/>
    </source>
</evidence>
<dbReference type="SUPFAM" id="SSF56954">
    <property type="entry name" value="Outer membrane efflux proteins (OEP)"/>
    <property type="match status" value="1"/>
</dbReference>
<accession>A0A4R3LI70</accession>
<dbReference type="EMBL" id="SMAF01000009">
    <property type="protein sequence ID" value="TCS98164.1"/>
    <property type="molecule type" value="Genomic_DNA"/>
</dbReference>
<dbReference type="PANTHER" id="PTHR30203:SF24">
    <property type="entry name" value="BLR4935 PROTEIN"/>
    <property type="match status" value="1"/>
</dbReference>